<keyword evidence="6 12" id="KW-0067">ATP-binding</keyword>
<feature type="domain" description="ABC transporter" evidence="11">
    <location>
        <begin position="5"/>
        <end position="234"/>
    </location>
</feature>
<dbReference type="InterPro" id="IPR015853">
    <property type="entry name" value="ABC_transpr_FbpC"/>
</dbReference>
<dbReference type="InterPro" id="IPR027417">
    <property type="entry name" value="P-loop_NTPase"/>
</dbReference>
<evidence type="ECO:0000256" key="10">
    <source>
        <dbReference type="ARBA" id="ARBA00023136"/>
    </source>
</evidence>
<protein>
    <submittedName>
        <fullName evidence="12">ABC transporter ATP-binding protein</fullName>
    </submittedName>
</protein>
<keyword evidence="9" id="KW-0406">Ion transport</keyword>
<keyword evidence="5" id="KW-0547">Nucleotide-binding</keyword>
<keyword evidence="8" id="KW-0408">Iron</keyword>
<evidence type="ECO:0000313" key="13">
    <source>
        <dbReference type="Proteomes" id="UP000661894"/>
    </source>
</evidence>
<evidence type="ECO:0000256" key="7">
    <source>
        <dbReference type="ARBA" id="ARBA00022967"/>
    </source>
</evidence>
<evidence type="ECO:0000256" key="3">
    <source>
        <dbReference type="ARBA" id="ARBA00022496"/>
    </source>
</evidence>
<dbReference type="InterPro" id="IPR017871">
    <property type="entry name" value="ABC_transporter-like_CS"/>
</dbReference>
<dbReference type="SMART" id="SM00382">
    <property type="entry name" value="AAA"/>
    <property type="match status" value="1"/>
</dbReference>
<dbReference type="EMBL" id="JACSPO010000002">
    <property type="protein sequence ID" value="MBD8062151.1"/>
    <property type="molecule type" value="Genomic_DNA"/>
</dbReference>
<evidence type="ECO:0000256" key="5">
    <source>
        <dbReference type="ARBA" id="ARBA00022741"/>
    </source>
</evidence>
<evidence type="ECO:0000313" key="12">
    <source>
        <dbReference type="EMBL" id="MBD8062151.1"/>
    </source>
</evidence>
<keyword evidence="1" id="KW-0813">Transport</keyword>
<evidence type="ECO:0000256" key="4">
    <source>
        <dbReference type="ARBA" id="ARBA00022519"/>
    </source>
</evidence>
<evidence type="ECO:0000256" key="9">
    <source>
        <dbReference type="ARBA" id="ARBA00023065"/>
    </source>
</evidence>
<evidence type="ECO:0000256" key="8">
    <source>
        <dbReference type="ARBA" id="ARBA00023004"/>
    </source>
</evidence>
<organism evidence="12 13">
    <name type="scientific">Oceanitalea stevensii</name>
    <dbReference type="NCBI Taxonomy" id="2763072"/>
    <lineage>
        <taxon>Bacteria</taxon>
        <taxon>Bacillati</taxon>
        <taxon>Actinomycetota</taxon>
        <taxon>Actinomycetes</taxon>
        <taxon>Micrococcales</taxon>
        <taxon>Bogoriellaceae</taxon>
        <taxon>Georgenia</taxon>
    </lineage>
</organism>
<keyword evidence="7" id="KW-1278">Translocase</keyword>
<proteinExistence type="predicted"/>
<dbReference type="SUPFAM" id="SSF52540">
    <property type="entry name" value="P-loop containing nucleoside triphosphate hydrolases"/>
    <property type="match status" value="1"/>
</dbReference>
<keyword evidence="4" id="KW-0997">Cell inner membrane</keyword>
<dbReference type="GO" id="GO:0005524">
    <property type="term" value="F:ATP binding"/>
    <property type="evidence" value="ECO:0007669"/>
    <property type="project" value="UniProtKB-KW"/>
</dbReference>
<dbReference type="PANTHER" id="PTHR42781">
    <property type="entry name" value="SPERMIDINE/PUTRESCINE IMPORT ATP-BINDING PROTEIN POTA"/>
    <property type="match status" value="1"/>
</dbReference>
<dbReference type="RefSeq" id="WP_251839254.1">
    <property type="nucleotide sequence ID" value="NZ_JACSPO010000002.1"/>
</dbReference>
<comment type="caution">
    <text evidence="12">The sequence shown here is derived from an EMBL/GenBank/DDBJ whole genome shotgun (WGS) entry which is preliminary data.</text>
</comment>
<dbReference type="InterPro" id="IPR003439">
    <property type="entry name" value="ABC_transporter-like_ATP-bd"/>
</dbReference>
<dbReference type="Proteomes" id="UP000661894">
    <property type="component" value="Unassembled WGS sequence"/>
</dbReference>
<evidence type="ECO:0000256" key="6">
    <source>
        <dbReference type="ARBA" id="ARBA00022840"/>
    </source>
</evidence>
<dbReference type="CDD" id="cd03259">
    <property type="entry name" value="ABC_Carb_Solutes_like"/>
    <property type="match status" value="1"/>
</dbReference>
<reference evidence="12 13" key="1">
    <citation type="submission" date="2020-08" db="EMBL/GenBank/DDBJ databases">
        <title>A Genomic Blueprint of the Chicken Gut Microbiome.</title>
        <authorList>
            <person name="Gilroy R."/>
            <person name="Ravi A."/>
            <person name="Getino M."/>
            <person name="Pursley I."/>
            <person name="Horton D.L."/>
            <person name="Alikhan N.-F."/>
            <person name="Baker D."/>
            <person name="Gharbi K."/>
            <person name="Hall N."/>
            <person name="Watson M."/>
            <person name="Adriaenssens E.M."/>
            <person name="Foster-Nyarko E."/>
            <person name="Jarju S."/>
            <person name="Secka A."/>
            <person name="Antonio M."/>
            <person name="Oren A."/>
            <person name="Chaudhuri R."/>
            <person name="La Ragione R.M."/>
            <person name="Hildebrand F."/>
            <person name="Pallen M.J."/>
        </authorList>
    </citation>
    <scope>NUCLEOTIDE SEQUENCE [LARGE SCALE GENOMIC DNA]</scope>
    <source>
        <strain evidence="12 13">Sa1BUA1</strain>
    </source>
</reference>
<name>A0ABR8Z1F6_9MICO</name>
<dbReference type="PROSITE" id="PS50893">
    <property type="entry name" value="ABC_TRANSPORTER_2"/>
    <property type="match status" value="1"/>
</dbReference>
<dbReference type="Gene3D" id="3.40.50.300">
    <property type="entry name" value="P-loop containing nucleotide triphosphate hydrolases"/>
    <property type="match status" value="1"/>
</dbReference>
<dbReference type="PANTHER" id="PTHR42781:SF5">
    <property type="entry name" value="PUTRESCINE TRANSPORT ATP-BINDING PROTEIN POTG"/>
    <property type="match status" value="1"/>
</dbReference>
<keyword evidence="13" id="KW-1185">Reference proteome</keyword>
<dbReference type="Pfam" id="PF00005">
    <property type="entry name" value="ABC_tran"/>
    <property type="match status" value="1"/>
</dbReference>
<evidence type="ECO:0000256" key="1">
    <source>
        <dbReference type="ARBA" id="ARBA00022448"/>
    </source>
</evidence>
<evidence type="ECO:0000259" key="11">
    <source>
        <dbReference type="PROSITE" id="PS50893"/>
    </source>
</evidence>
<keyword evidence="2" id="KW-1003">Cell membrane</keyword>
<dbReference type="InterPro" id="IPR050093">
    <property type="entry name" value="ABC_SmlMolc_Importer"/>
</dbReference>
<keyword evidence="10" id="KW-0472">Membrane</keyword>
<evidence type="ECO:0000256" key="2">
    <source>
        <dbReference type="ARBA" id="ARBA00022475"/>
    </source>
</evidence>
<dbReference type="PROSITE" id="PS00211">
    <property type="entry name" value="ABC_TRANSPORTER_1"/>
    <property type="match status" value="1"/>
</dbReference>
<gene>
    <name evidence="12" type="ORF">H9624_07425</name>
</gene>
<accession>A0ABR8Z1F6</accession>
<dbReference type="InterPro" id="IPR003593">
    <property type="entry name" value="AAA+_ATPase"/>
</dbReference>
<keyword evidence="3" id="KW-0410">Iron transport</keyword>
<sequence length="337" mass="35730">MVNGLEVRGAVLTYPGGPTAVDDVSLDVPAGEVLALLGPSGCGKSSLLRAVAGLEPLTAGQVRWDGDDLAAVPVHRRGFGLMFQDGQLFPHRDVAGNIAYGIGGLPRAEREARVAELLRLVGLRDYGERPVTTLSGGEQQRVALARALAPRPRLLLLDEPLSSLDRSLREHLAGELRDIIHATGTTAVYVTHDHDEAFTVASRIAVMARGRVLQADTPERLWRAPASEEVARFLGYGPVVDAVVVDGQVRGPLGAVVDEPGGVGGEVRLALGPRALVPDDDGEPVPVRGWRVRRGERELDVTLPDGQGAVVRVPADGEVPQTARVRVAAEHVAVVSR</sequence>